<dbReference type="AlphaFoldDB" id="A0A1M5AB29"/>
<dbReference type="RefSeq" id="WP_073356205.1">
    <property type="nucleotide sequence ID" value="NZ_FQUZ01000017.1"/>
</dbReference>
<reference evidence="2 3" key="1">
    <citation type="submission" date="2016-11" db="EMBL/GenBank/DDBJ databases">
        <authorList>
            <person name="Jaros S."/>
            <person name="Januszkiewicz K."/>
            <person name="Wedrychowicz H."/>
        </authorList>
    </citation>
    <scope>NUCLEOTIDE SEQUENCE [LARGE SCALE GENOMIC DNA]</scope>
    <source>
        <strain evidence="2 3">DSM 16112</strain>
    </source>
</reference>
<keyword evidence="2" id="KW-0862">Zinc</keyword>
<gene>
    <name evidence="2" type="ORF">SAMN02745117_01631</name>
</gene>
<accession>A0A1M5AB29</accession>
<dbReference type="Pfam" id="PF13453">
    <property type="entry name" value="Zn_ribbon_TFIIB"/>
    <property type="match status" value="1"/>
</dbReference>
<name>A0A1M5AB29_9BURK</name>
<dbReference type="InterPro" id="IPR027392">
    <property type="entry name" value="TF_Znf"/>
</dbReference>
<keyword evidence="3" id="KW-1185">Reference proteome</keyword>
<keyword evidence="2" id="KW-0863">Zinc-finger</keyword>
<dbReference type="STRING" id="1122156.SAMN02745117_01631"/>
<sequence>MYPPPPTTAPSASCPSCKSPMEVLQVQSSLGRPLELDLCFACHGIWFDTRESLQLSHDSVLSLFKTLYAHRDEPHTPLKERMNCPRCSTRLERGADRTKSGPYVVYRCVQHGRFGTFSSFMVEKGFVRHLTKPEIQAIAESLRVIHCSSCGAAVDLRQDHACPYCRSAFSLLDPQAVEKALARYSGTERNTAMAAETTPRTTQASLTSAEVLLATERIRMEHERERRQRRQESWRDGAVGDELWSAGVNLVWRAISRVLD</sequence>
<dbReference type="EMBL" id="FQUZ01000017">
    <property type="protein sequence ID" value="SHF27488.1"/>
    <property type="molecule type" value="Genomic_DNA"/>
</dbReference>
<evidence type="ECO:0000313" key="2">
    <source>
        <dbReference type="EMBL" id="SHF27488.1"/>
    </source>
</evidence>
<evidence type="ECO:0000313" key="3">
    <source>
        <dbReference type="Proteomes" id="UP000184327"/>
    </source>
</evidence>
<proteinExistence type="predicted"/>
<feature type="domain" description="Transcription factor zinc-finger" evidence="1">
    <location>
        <begin position="14"/>
        <end position="51"/>
    </location>
</feature>
<organism evidence="2 3">
    <name type="scientific">Lampropedia hyalina DSM 16112</name>
    <dbReference type="NCBI Taxonomy" id="1122156"/>
    <lineage>
        <taxon>Bacteria</taxon>
        <taxon>Pseudomonadati</taxon>
        <taxon>Pseudomonadota</taxon>
        <taxon>Betaproteobacteria</taxon>
        <taxon>Burkholderiales</taxon>
        <taxon>Comamonadaceae</taxon>
        <taxon>Lampropedia</taxon>
    </lineage>
</organism>
<dbReference type="OrthoDB" id="9814037at2"/>
<dbReference type="GO" id="GO:0008270">
    <property type="term" value="F:zinc ion binding"/>
    <property type="evidence" value="ECO:0007669"/>
    <property type="project" value="UniProtKB-KW"/>
</dbReference>
<protein>
    <submittedName>
        <fullName evidence="2">Transcription factor zinc-finger</fullName>
    </submittedName>
</protein>
<keyword evidence="2" id="KW-0479">Metal-binding</keyword>
<evidence type="ECO:0000259" key="1">
    <source>
        <dbReference type="Pfam" id="PF13453"/>
    </source>
</evidence>
<dbReference type="Proteomes" id="UP000184327">
    <property type="component" value="Unassembled WGS sequence"/>
</dbReference>